<dbReference type="InterPro" id="IPR025608">
    <property type="entry name" value="TcpE"/>
</dbReference>
<dbReference type="Proteomes" id="UP000435187">
    <property type="component" value="Unassembled WGS sequence"/>
</dbReference>
<dbReference type="EMBL" id="WJEE01000012">
    <property type="protein sequence ID" value="MRI66149.1"/>
    <property type="molecule type" value="Genomic_DNA"/>
</dbReference>
<feature type="transmembrane region" description="Helical" evidence="1">
    <location>
        <begin position="41"/>
        <end position="60"/>
    </location>
</feature>
<dbReference type="RefSeq" id="WP_153834908.1">
    <property type="nucleotide sequence ID" value="NZ_JBHUMW010000094.1"/>
</dbReference>
<keyword evidence="3" id="KW-1185">Reference proteome</keyword>
<name>A0A6N7R1B9_9BACI</name>
<comment type="caution">
    <text evidence="2">The sequence shown here is derived from an EMBL/GenBank/DDBJ whole genome shotgun (WGS) entry which is preliminary data.</text>
</comment>
<evidence type="ECO:0000313" key="2">
    <source>
        <dbReference type="EMBL" id="MRI66149.1"/>
    </source>
</evidence>
<proteinExistence type="predicted"/>
<feature type="transmembrane region" description="Helical" evidence="1">
    <location>
        <begin position="66"/>
        <end position="83"/>
    </location>
</feature>
<protein>
    <recommendedName>
        <fullName evidence="4">Conjugal transfer protein</fullName>
    </recommendedName>
</protein>
<evidence type="ECO:0000256" key="1">
    <source>
        <dbReference type="SAM" id="Phobius"/>
    </source>
</evidence>
<accession>A0A6N7R1B9</accession>
<keyword evidence="1" id="KW-0472">Membrane</keyword>
<gene>
    <name evidence="2" type="ORF">GH885_07290</name>
</gene>
<dbReference type="Pfam" id="PF12648">
    <property type="entry name" value="TcpE"/>
    <property type="match status" value="1"/>
</dbReference>
<evidence type="ECO:0000313" key="3">
    <source>
        <dbReference type="Proteomes" id="UP000435187"/>
    </source>
</evidence>
<keyword evidence="1" id="KW-1133">Transmembrane helix</keyword>
<sequence length="175" mass="20754">MENGNKNRVKLLVLNDFLKFDRKIYQLFGLSLGRPIKLKTVLYFIVILVIELVIYFTPIIGGLINWLPFIYLLLLPGLLAYLLSGVRTEGRTPLAFFRSLFLYNLRKLKKVTYRRGREVAKPTNYRFEGYATIIFAEDRTEFEPKKVKFKNKAKVRISKYMDKELLKRMDYKINQ</sequence>
<evidence type="ECO:0008006" key="4">
    <source>
        <dbReference type="Google" id="ProtNLM"/>
    </source>
</evidence>
<reference evidence="2 3" key="1">
    <citation type="submission" date="2019-10" db="EMBL/GenBank/DDBJ databases">
        <title>Gracilibacillus salitolerans sp. nov., a moderate halophile isolated from a saline soil in northwest China.</title>
        <authorList>
            <person name="Gan L."/>
        </authorList>
    </citation>
    <scope>NUCLEOTIDE SEQUENCE [LARGE SCALE GENOMIC DNA]</scope>
    <source>
        <strain evidence="2 3">TP2-8</strain>
    </source>
</reference>
<keyword evidence="1" id="KW-0812">Transmembrane</keyword>
<dbReference type="AlphaFoldDB" id="A0A6N7R1B9"/>
<organism evidence="2 3">
    <name type="scientific">Gracilibacillus thailandensis</name>
    <dbReference type="NCBI Taxonomy" id="563735"/>
    <lineage>
        <taxon>Bacteria</taxon>
        <taxon>Bacillati</taxon>
        <taxon>Bacillota</taxon>
        <taxon>Bacilli</taxon>
        <taxon>Bacillales</taxon>
        <taxon>Bacillaceae</taxon>
        <taxon>Gracilibacillus</taxon>
    </lineage>
</organism>